<dbReference type="EMBL" id="KN651118">
    <property type="protein sequence ID" value="KHN31487.1"/>
    <property type="molecule type" value="Genomic_DNA"/>
</dbReference>
<sequence>MSGAGVGFASGIISLGRLEVLKVRKFERVWSCPSSHGKSSGHVFYKPLEIPDDFSCLGHYCQSSDQPLRGHALVARETCSEPEAESPALKKPINYSLIWSADSPHDGCGYFWLPNPPLGHKAMGLVVTNKPDEPEVEEVWNTRACKRGTRGRGVSVGTFFCSTYSNNSGKIADIACLKNLDSTLHAMPNINQVHALINHYGPTAYFHPDEYTCHHQCNGFSRKEHLHIQQTVRRLWEEQSFPHPGSYLQGSSTLGIGAKNEAARSKLTVDSSTRYKVVAAEYLGEGAIAETCWLHESGVLQLCMTHVLK</sequence>
<organism evidence="1">
    <name type="scientific">Glycine soja</name>
    <name type="common">Wild soybean</name>
    <dbReference type="NCBI Taxonomy" id="3848"/>
    <lineage>
        <taxon>Eukaryota</taxon>
        <taxon>Viridiplantae</taxon>
        <taxon>Streptophyta</taxon>
        <taxon>Embryophyta</taxon>
        <taxon>Tracheophyta</taxon>
        <taxon>Spermatophyta</taxon>
        <taxon>Magnoliopsida</taxon>
        <taxon>eudicotyledons</taxon>
        <taxon>Gunneridae</taxon>
        <taxon>Pentapetalae</taxon>
        <taxon>rosids</taxon>
        <taxon>fabids</taxon>
        <taxon>Fabales</taxon>
        <taxon>Fabaceae</taxon>
        <taxon>Papilionoideae</taxon>
        <taxon>50 kb inversion clade</taxon>
        <taxon>NPAAA clade</taxon>
        <taxon>indigoferoid/millettioid clade</taxon>
        <taxon>Phaseoleae</taxon>
        <taxon>Glycine</taxon>
        <taxon>Glycine subgen. Soja</taxon>
    </lineage>
</organism>
<name>A0A0B2RI48_GLYSO</name>
<accession>A0A0B2RI48</accession>
<dbReference type="Proteomes" id="UP000053555">
    <property type="component" value="Unassembled WGS sequence"/>
</dbReference>
<reference evidence="1" key="1">
    <citation type="submission" date="2014-07" db="EMBL/GenBank/DDBJ databases">
        <title>Identification of a novel salt tolerance gene in wild soybean by whole-genome sequencing.</title>
        <authorList>
            <person name="Lam H.-M."/>
            <person name="Qi X."/>
            <person name="Li M.-W."/>
            <person name="Liu X."/>
            <person name="Xie M."/>
            <person name="Ni M."/>
            <person name="Xu X."/>
        </authorList>
    </citation>
    <scope>NUCLEOTIDE SEQUENCE [LARGE SCALE GENOMIC DNA]</scope>
    <source>
        <tissue evidence="1">Root</tissue>
    </source>
</reference>
<dbReference type="InterPro" id="IPR009291">
    <property type="entry name" value="Vps62"/>
</dbReference>
<proteinExistence type="predicted"/>
<evidence type="ECO:0000313" key="1">
    <source>
        <dbReference type="EMBL" id="KHN31487.1"/>
    </source>
</evidence>
<dbReference type="PANTHER" id="PTHR48203:SF3">
    <property type="entry name" value="VACUOLAR PROTEIN SORTING-ASSOCIATED PROTEIN 62"/>
    <property type="match status" value="1"/>
</dbReference>
<dbReference type="Pfam" id="PF06101">
    <property type="entry name" value="Vps62"/>
    <property type="match status" value="2"/>
</dbReference>
<dbReference type="AlphaFoldDB" id="A0A0B2RI48"/>
<protein>
    <submittedName>
        <fullName evidence="1">Uncharacterized protein</fullName>
    </submittedName>
</protein>
<dbReference type="PANTHER" id="PTHR48203">
    <property type="entry name" value="BNAC01G40110D PROTEIN"/>
    <property type="match status" value="1"/>
</dbReference>
<gene>
    <name evidence="1" type="ORF">glysoja_035594</name>
</gene>